<dbReference type="PANTHER" id="PTHR38039">
    <property type="entry name" value="TOXIN YOEB"/>
    <property type="match status" value="1"/>
</dbReference>
<dbReference type="PANTHER" id="PTHR38039:SF1">
    <property type="entry name" value="TOXIN YOEB"/>
    <property type="match status" value="1"/>
</dbReference>
<name>C3X8Q7_OXAFO</name>
<dbReference type="Gene3D" id="3.30.2310.20">
    <property type="entry name" value="RelE-like"/>
    <property type="match status" value="1"/>
</dbReference>
<evidence type="ECO:0000256" key="2">
    <source>
        <dbReference type="ARBA" id="ARBA00022649"/>
    </source>
</evidence>
<dbReference type="Pfam" id="PF06769">
    <property type="entry name" value="YoeB_toxin"/>
    <property type="match status" value="1"/>
</dbReference>
<dbReference type="AlphaFoldDB" id="C3X8Q7"/>
<dbReference type="EMBL" id="GG658170">
    <property type="protein sequence ID" value="EEO29583.1"/>
    <property type="molecule type" value="Genomic_DNA"/>
</dbReference>
<evidence type="ECO:0000313" key="7">
    <source>
        <dbReference type="EMBL" id="EEO29583.1"/>
    </source>
</evidence>
<keyword evidence="5" id="KW-0378">Hydrolase</keyword>
<dbReference type="GO" id="GO:0016787">
    <property type="term" value="F:hydrolase activity"/>
    <property type="evidence" value="ECO:0007669"/>
    <property type="project" value="UniProtKB-KW"/>
</dbReference>
<sequence length="89" mass="10552">MSYRIVYCNYALMDIPKLKAAHPEEKTKNLIDVLRNDPFGTIPAYEKLVGDLQGVFSRRINIRHRLVYEVFEEEKVARMLSMWSHYEGF</sequence>
<keyword evidence="3" id="KW-0540">Nuclease</keyword>
<dbReference type="InterPro" id="IPR035093">
    <property type="entry name" value="RelE/ParE_toxin_dom_sf"/>
</dbReference>
<comment type="similarity">
    <text evidence="1">Belongs to the YoeB family.</text>
</comment>
<evidence type="ECO:0000256" key="1">
    <source>
        <dbReference type="ARBA" id="ARBA00008172"/>
    </source>
</evidence>
<gene>
    <name evidence="7" type="ORF">OFBG_00611</name>
</gene>
<dbReference type="eggNOG" id="COG4115">
    <property type="taxonomic scope" value="Bacteria"/>
</dbReference>
<evidence type="ECO:0000256" key="3">
    <source>
        <dbReference type="ARBA" id="ARBA00022722"/>
    </source>
</evidence>
<dbReference type="InterPro" id="IPR009614">
    <property type="entry name" value="YoeB_toxin"/>
</dbReference>
<accession>C3X8Q7</accession>
<dbReference type="RefSeq" id="WP_005880161.1">
    <property type="nucleotide sequence ID" value="NZ_CP019430.1"/>
</dbReference>
<keyword evidence="4" id="KW-0255">Endonuclease</keyword>
<proteinExistence type="inferred from homology"/>
<evidence type="ECO:0000256" key="6">
    <source>
        <dbReference type="ARBA" id="ARBA00030388"/>
    </source>
</evidence>
<dbReference type="GeneID" id="77135478"/>
<dbReference type="HOGENOM" id="CLU_169492_1_0_4"/>
<dbReference type="Proteomes" id="UP000005089">
    <property type="component" value="Unassembled WGS sequence"/>
</dbReference>
<dbReference type="GO" id="GO:0004519">
    <property type="term" value="F:endonuclease activity"/>
    <property type="evidence" value="ECO:0007669"/>
    <property type="project" value="UniProtKB-KW"/>
</dbReference>
<dbReference type="GO" id="GO:0006401">
    <property type="term" value="P:RNA catabolic process"/>
    <property type="evidence" value="ECO:0007669"/>
    <property type="project" value="InterPro"/>
</dbReference>
<protein>
    <recommendedName>
        <fullName evidence="6">Putative mRNA interferase YoeB</fullName>
    </recommendedName>
</protein>
<evidence type="ECO:0000256" key="5">
    <source>
        <dbReference type="ARBA" id="ARBA00022801"/>
    </source>
</evidence>
<keyword evidence="2" id="KW-1277">Toxin-antitoxin system</keyword>
<reference evidence="7 8" key="1">
    <citation type="submission" date="2009-02" db="EMBL/GenBank/DDBJ databases">
        <title>The Genome Sequence of Oxalobacter formigenes OXCC13.</title>
        <authorList>
            <consortium name="The Broad Institute Genome Sequencing Platform"/>
            <person name="Ward D."/>
            <person name="Young S.K."/>
            <person name="Kodira C.D."/>
            <person name="Zeng Q."/>
            <person name="Koehrsen M."/>
            <person name="Alvarado L."/>
            <person name="Berlin A."/>
            <person name="Borenstein D."/>
            <person name="Chen Z."/>
            <person name="Engels R."/>
            <person name="Freedman E."/>
            <person name="Gellesch M."/>
            <person name="Goldberg J."/>
            <person name="Griggs A."/>
            <person name="Gujja S."/>
            <person name="Heiman D."/>
            <person name="Hepburn T."/>
            <person name="Howarth C."/>
            <person name="Jen D."/>
            <person name="Larson L."/>
            <person name="Lewis B."/>
            <person name="Mehta T."/>
            <person name="Park D."/>
            <person name="Pearson M."/>
            <person name="Roberts A."/>
            <person name="Saif S."/>
            <person name="Shea T."/>
            <person name="Shenoy N."/>
            <person name="Sisk P."/>
            <person name="Stolte C."/>
            <person name="Sykes S."/>
            <person name="Walk T."/>
            <person name="White J."/>
            <person name="Yandava C."/>
            <person name="Allison M.J."/>
            <person name="Lander E."/>
            <person name="Nusbaum C."/>
            <person name="Galagan J."/>
            <person name="Birren B."/>
        </authorList>
    </citation>
    <scope>NUCLEOTIDE SEQUENCE [LARGE SCALE GENOMIC DNA]</scope>
    <source>
        <strain evidence="7 8">OXCC13</strain>
    </source>
</reference>
<dbReference type="GO" id="GO:0045892">
    <property type="term" value="P:negative regulation of DNA-templated transcription"/>
    <property type="evidence" value="ECO:0007669"/>
    <property type="project" value="TreeGrafter"/>
</dbReference>
<evidence type="ECO:0000313" key="8">
    <source>
        <dbReference type="Proteomes" id="UP000005089"/>
    </source>
</evidence>
<keyword evidence="8" id="KW-1185">Reference proteome</keyword>
<evidence type="ECO:0000256" key="4">
    <source>
        <dbReference type="ARBA" id="ARBA00022759"/>
    </source>
</evidence>
<organism evidence="7 8">
    <name type="scientific">Oxalobacter formigenes OXCC13</name>
    <dbReference type="NCBI Taxonomy" id="556269"/>
    <lineage>
        <taxon>Bacteria</taxon>
        <taxon>Pseudomonadati</taxon>
        <taxon>Pseudomonadota</taxon>
        <taxon>Betaproteobacteria</taxon>
        <taxon>Burkholderiales</taxon>
        <taxon>Oxalobacteraceae</taxon>
        <taxon>Oxalobacter</taxon>
    </lineage>
</organism>
<dbReference type="SUPFAM" id="SSF143011">
    <property type="entry name" value="RelE-like"/>
    <property type="match status" value="1"/>
</dbReference>
<dbReference type="NCBIfam" id="TIGR02116">
    <property type="entry name" value="toxin_Txe_YoeB"/>
    <property type="match status" value="1"/>
</dbReference>